<dbReference type="Pfam" id="PF20150">
    <property type="entry name" value="2EXR"/>
    <property type="match status" value="1"/>
</dbReference>
<reference evidence="3 4" key="1">
    <citation type="journal article" date="2019" name="PLoS ONE">
        <title>Comparative genome analysis indicates high evolutionary potential of pathogenicity genes in Colletotrichum tanaceti.</title>
        <authorList>
            <person name="Lelwala R.V."/>
            <person name="Korhonen P.K."/>
            <person name="Young N.D."/>
            <person name="Scott J.B."/>
            <person name="Ades P.A."/>
            <person name="Gasser R.B."/>
            <person name="Taylor P.W.J."/>
        </authorList>
    </citation>
    <scope>NUCLEOTIDE SEQUENCE [LARGE SCALE GENOMIC DNA]</scope>
    <source>
        <strain evidence="3">BRIP57314</strain>
    </source>
</reference>
<evidence type="ECO:0000313" key="3">
    <source>
        <dbReference type="EMBL" id="TKW50151.1"/>
    </source>
</evidence>
<dbReference type="EMBL" id="PJEX01000433">
    <property type="protein sequence ID" value="TKW50151.1"/>
    <property type="molecule type" value="Genomic_DNA"/>
</dbReference>
<gene>
    <name evidence="3" type="ORF">CTA1_8492</name>
</gene>
<dbReference type="Proteomes" id="UP000310108">
    <property type="component" value="Unassembled WGS sequence"/>
</dbReference>
<feature type="domain" description="2EXR" evidence="2">
    <location>
        <begin position="23"/>
        <end position="142"/>
    </location>
</feature>
<evidence type="ECO:0000313" key="4">
    <source>
        <dbReference type="Proteomes" id="UP000310108"/>
    </source>
</evidence>
<proteinExistence type="predicted"/>
<dbReference type="AlphaFoldDB" id="A0A4U6X462"/>
<comment type="caution">
    <text evidence="3">The sequence shown here is derived from an EMBL/GenBank/DDBJ whole genome shotgun (WGS) entry which is preliminary data.</text>
</comment>
<sequence>MMPRRPHLDLFNPVLPNAGHIPFTSFPQLPAEIRLLVWKHALQRHRMIHVFLSTRVEEEPDNGAKGAERYSLCNGRGRSISGNQYDVVILARYALLPENIMLVNKEARDAVLSFYPVQVPCLRKLASDKDSVLRLNLDWDYLRITTAYALPYFFDFLHDLRAYDPRGRGLQHVVMDDNCFPAPGVTSPLPASLDARALVAVKDTITNLKTVWFKSTPRGGRTLDVLTRMQVNVFNYGFPVFPTFTFFDSPVKDPRNISRDLRKVGGSASDWRERPLGWRTLLRKLGIRPEDVEEKASVDVRMMIASDREDEVRTREDAARVLHEEDFEWLQLQWWFRGWDRPRPGGGGGGDRPAGCFATASGLQPSLPELDGPEVLAAAPPPALGFWLFPVEALGEISDERDPGLRTGVLDLSLHWPDLALVDVL</sequence>
<dbReference type="InterPro" id="IPR045518">
    <property type="entry name" value="2EXR"/>
</dbReference>
<evidence type="ECO:0000256" key="1">
    <source>
        <dbReference type="SAM" id="MobiDB-lite"/>
    </source>
</evidence>
<evidence type="ECO:0000259" key="2">
    <source>
        <dbReference type="Pfam" id="PF20150"/>
    </source>
</evidence>
<organism evidence="3 4">
    <name type="scientific">Colletotrichum tanaceti</name>
    <dbReference type="NCBI Taxonomy" id="1306861"/>
    <lineage>
        <taxon>Eukaryota</taxon>
        <taxon>Fungi</taxon>
        <taxon>Dikarya</taxon>
        <taxon>Ascomycota</taxon>
        <taxon>Pezizomycotina</taxon>
        <taxon>Sordariomycetes</taxon>
        <taxon>Hypocreomycetidae</taxon>
        <taxon>Glomerellales</taxon>
        <taxon>Glomerellaceae</taxon>
        <taxon>Colletotrichum</taxon>
        <taxon>Colletotrichum destructivum species complex</taxon>
    </lineage>
</organism>
<accession>A0A4U6X462</accession>
<name>A0A4U6X462_9PEZI</name>
<keyword evidence="4" id="KW-1185">Reference proteome</keyword>
<feature type="region of interest" description="Disordered" evidence="1">
    <location>
        <begin position="343"/>
        <end position="363"/>
    </location>
</feature>
<protein>
    <recommendedName>
        <fullName evidence="2">2EXR domain-containing protein</fullName>
    </recommendedName>
</protein>